<evidence type="ECO:0000256" key="1">
    <source>
        <dbReference type="SAM" id="MobiDB-lite"/>
    </source>
</evidence>
<evidence type="ECO:0000313" key="2">
    <source>
        <dbReference type="EMBL" id="GFD26668.1"/>
    </source>
</evidence>
<reference evidence="2" key="1">
    <citation type="journal article" date="2019" name="Sci. Rep.">
        <title>Draft genome of Tanacetum cinerariifolium, the natural source of mosquito coil.</title>
        <authorList>
            <person name="Yamashiro T."/>
            <person name="Shiraishi A."/>
            <person name="Satake H."/>
            <person name="Nakayama K."/>
        </authorList>
    </citation>
    <scope>NUCLEOTIDE SEQUENCE</scope>
</reference>
<dbReference type="AlphaFoldDB" id="A0A699UYS6"/>
<gene>
    <name evidence="2" type="ORF">Tci_898637</name>
</gene>
<organism evidence="2">
    <name type="scientific">Tanacetum cinerariifolium</name>
    <name type="common">Dalmatian daisy</name>
    <name type="synonym">Chrysanthemum cinerariifolium</name>
    <dbReference type="NCBI Taxonomy" id="118510"/>
    <lineage>
        <taxon>Eukaryota</taxon>
        <taxon>Viridiplantae</taxon>
        <taxon>Streptophyta</taxon>
        <taxon>Embryophyta</taxon>
        <taxon>Tracheophyta</taxon>
        <taxon>Spermatophyta</taxon>
        <taxon>Magnoliopsida</taxon>
        <taxon>eudicotyledons</taxon>
        <taxon>Gunneridae</taxon>
        <taxon>Pentapetalae</taxon>
        <taxon>asterids</taxon>
        <taxon>campanulids</taxon>
        <taxon>Asterales</taxon>
        <taxon>Asteraceae</taxon>
        <taxon>Asteroideae</taxon>
        <taxon>Anthemideae</taxon>
        <taxon>Anthemidinae</taxon>
        <taxon>Tanacetum</taxon>
    </lineage>
</organism>
<dbReference type="EMBL" id="BKCJ011370757">
    <property type="protein sequence ID" value="GFD26668.1"/>
    <property type="molecule type" value="Genomic_DNA"/>
</dbReference>
<feature type="compositionally biased region" description="Low complexity" evidence="1">
    <location>
        <begin position="59"/>
        <end position="73"/>
    </location>
</feature>
<accession>A0A699UYS6</accession>
<sequence length="184" mass="20465">DAYEADKTILDSYRETVILKRRHDDDDQDEGPSAGSDRGSKRRREGKEPESASTPSEPTTRSAGRSTTGSKSRQASVSESAFAKEHVLTTSQIEEPSHSVFETGAENQPIVQSSQHLEWFSQPQIPPTPDHDWNKTLPAVQGSTQTWISELAKQADSCSSFNELLDTPLDFSNFIMNRLRVDTL</sequence>
<feature type="non-terminal residue" evidence="2">
    <location>
        <position position="1"/>
    </location>
</feature>
<comment type="caution">
    <text evidence="2">The sequence shown here is derived from an EMBL/GenBank/DDBJ whole genome shotgun (WGS) entry which is preliminary data.</text>
</comment>
<protein>
    <submittedName>
        <fullName evidence="2">Uncharacterized protein</fullName>
    </submittedName>
</protein>
<name>A0A699UYS6_TANCI</name>
<feature type="non-terminal residue" evidence="2">
    <location>
        <position position="184"/>
    </location>
</feature>
<feature type="region of interest" description="Disordered" evidence="1">
    <location>
        <begin position="1"/>
        <end position="106"/>
    </location>
</feature>
<feature type="compositionally biased region" description="Basic and acidic residues" evidence="1">
    <location>
        <begin position="1"/>
        <end position="25"/>
    </location>
</feature>
<proteinExistence type="predicted"/>